<dbReference type="AlphaFoldDB" id="A0A1R3G6Z4"/>
<organism evidence="1 2">
    <name type="scientific">Corchorus olitorius</name>
    <dbReference type="NCBI Taxonomy" id="93759"/>
    <lineage>
        <taxon>Eukaryota</taxon>
        <taxon>Viridiplantae</taxon>
        <taxon>Streptophyta</taxon>
        <taxon>Embryophyta</taxon>
        <taxon>Tracheophyta</taxon>
        <taxon>Spermatophyta</taxon>
        <taxon>Magnoliopsida</taxon>
        <taxon>eudicotyledons</taxon>
        <taxon>Gunneridae</taxon>
        <taxon>Pentapetalae</taxon>
        <taxon>rosids</taxon>
        <taxon>malvids</taxon>
        <taxon>Malvales</taxon>
        <taxon>Malvaceae</taxon>
        <taxon>Grewioideae</taxon>
        <taxon>Apeibeae</taxon>
        <taxon>Corchorus</taxon>
    </lineage>
</organism>
<comment type="caution">
    <text evidence="1">The sequence shown here is derived from an EMBL/GenBank/DDBJ whole genome shotgun (WGS) entry which is preliminary data.</text>
</comment>
<proteinExistence type="predicted"/>
<gene>
    <name evidence="1" type="ORF">COLO4_36659</name>
</gene>
<keyword evidence="2" id="KW-1185">Reference proteome</keyword>
<evidence type="ECO:0000313" key="1">
    <source>
        <dbReference type="EMBL" id="OMO53849.1"/>
    </source>
</evidence>
<dbReference type="Proteomes" id="UP000187203">
    <property type="component" value="Unassembled WGS sequence"/>
</dbReference>
<name>A0A1R3G6Z4_9ROSI</name>
<reference evidence="2" key="1">
    <citation type="submission" date="2013-09" db="EMBL/GenBank/DDBJ databases">
        <title>Corchorus olitorius genome sequencing.</title>
        <authorList>
            <person name="Alam M."/>
            <person name="Haque M.S."/>
            <person name="Islam M.S."/>
            <person name="Emdad E.M."/>
            <person name="Islam M.M."/>
            <person name="Ahmed B."/>
            <person name="Halim A."/>
            <person name="Hossen Q.M.M."/>
            <person name="Hossain M.Z."/>
            <person name="Ahmed R."/>
            <person name="Khan M.M."/>
            <person name="Islam R."/>
            <person name="Rashid M.M."/>
            <person name="Khan S.A."/>
            <person name="Rahman M.S."/>
            <person name="Alam M."/>
            <person name="Yahiya A.S."/>
            <person name="Khan M.S."/>
            <person name="Azam M.S."/>
            <person name="Haque T."/>
            <person name="Lashkar M.Z.H."/>
            <person name="Akhand A.I."/>
            <person name="Morshed G."/>
            <person name="Roy S."/>
            <person name="Uddin K.S."/>
            <person name="Rabeya T."/>
            <person name="Hossain A.S."/>
            <person name="Chowdhury A."/>
            <person name="Snigdha A.R."/>
            <person name="Mortoza M.S."/>
            <person name="Matin S.A."/>
            <person name="Hoque S.M.E."/>
            <person name="Islam M.K."/>
            <person name="Roy D.K."/>
            <person name="Haider R."/>
            <person name="Moosa M.M."/>
            <person name="Elias S.M."/>
            <person name="Hasan A.M."/>
            <person name="Jahan S."/>
            <person name="Shafiuddin M."/>
            <person name="Mahmood N."/>
            <person name="Shommy N.S."/>
        </authorList>
    </citation>
    <scope>NUCLEOTIDE SEQUENCE [LARGE SCALE GENOMIC DNA]</scope>
    <source>
        <strain evidence="2">cv. O-4</strain>
    </source>
</reference>
<evidence type="ECO:0000313" key="2">
    <source>
        <dbReference type="Proteomes" id="UP000187203"/>
    </source>
</evidence>
<protein>
    <submittedName>
        <fullName evidence="1">Uncharacterized protein</fullName>
    </submittedName>
</protein>
<dbReference type="EMBL" id="AWUE01023449">
    <property type="protein sequence ID" value="OMO53849.1"/>
    <property type="molecule type" value="Genomic_DNA"/>
</dbReference>
<accession>A0A1R3G6Z4</accession>
<sequence length="30" mass="3294">MGFEKIIKIAHSCGVCKQQDAKSKLKAEVC</sequence>